<feature type="compositionally biased region" description="Polar residues" evidence="1">
    <location>
        <begin position="36"/>
        <end position="48"/>
    </location>
</feature>
<accession>A0A1M5N166</accession>
<sequence length="165" mass="18783">MRKEYIVFFSLILAAAITAGSTLSLAANAQALAKYSTAQPQTEKTTSPAEEEDKTSSLKQEEKKEEISSSYFHKDNANNPQISYIYIADRNKPVNLTEEQKKEVISLLKELGMQNEEEYTSFLQEFQQQRNLPPTGQLDTFTLELIINQVQIERALAQIRAAHRR</sequence>
<feature type="region of interest" description="Disordered" evidence="1">
    <location>
        <begin position="36"/>
        <end position="77"/>
    </location>
</feature>
<evidence type="ECO:0000256" key="2">
    <source>
        <dbReference type="SAM" id="SignalP"/>
    </source>
</evidence>
<feature type="compositionally biased region" description="Basic and acidic residues" evidence="1">
    <location>
        <begin position="54"/>
        <end position="76"/>
    </location>
</feature>
<feature type="signal peptide" evidence="2">
    <location>
        <begin position="1"/>
        <end position="26"/>
    </location>
</feature>
<organism evidence="3 4">
    <name type="scientific">Thermosyntropha lipolytica DSM 11003</name>
    <dbReference type="NCBI Taxonomy" id="1123382"/>
    <lineage>
        <taxon>Bacteria</taxon>
        <taxon>Bacillati</taxon>
        <taxon>Bacillota</taxon>
        <taxon>Clostridia</taxon>
        <taxon>Eubacteriales</taxon>
        <taxon>Syntrophomonadaceae</taxon>
        <taxon>Thermosyntropha</taxon>
    </lineage>
</organism>
<protein>
    <submittedName>
        <fullName evidence="3">Putative peptidoglycan binding domain-containing protein</fullName>
    </submittedName>
</protein>
<dbReference type="EMBL" id="FQWY01000014">
    <property type="protein sequence ID" value="SHG82919.1"/>
    <property type="molecule type" value="Genomic_DNA"/>
</dbReference>
<name>A0A1M5N166_9FIRM</name>
<dbReference type="AlphaFoldDB" id="A0A1M5N166"/>
<reference evidence="4" key="1">
    <citation type="submission" date="2016-11" db="EMBL/GenBank/DDBJ databases">
        <authorList>
            <person name="Varghese N."/>
            <person name="Submissions S."/>
        </authorList>
    </citation>
    <scope>NUCLEOTIDE SEQUENCE [LARGE SCALE GENOMIC DNA]</scope>
    <source>
        <strain evidence="4">DSM 11003</strain>
    </source>
</reference>
<keyword evidence="4" id="KW-1185">Reference proteome</keyword>
<evidence type="ECO:0000313" key="4">
    <source>
        <dbReference type="Proteomes" id="UP000242329"/>
    </source>
</evidence>
<evidence type="ECO:0000313" key="3">
    <source>
        <dbReference type="EMBL" id="SHG82919.1"/>
    </source>
</evidence>
<evidence type="ECO:0000256" key="1">
    <source>
        <dbReference type="SAM" id="MobiDB-lite"/>
    </source>
</evidence>
<keyword evidence="2" id="KW-0732">Signal</keyword>
<dbReference type="SUPFAM" id="SSF47090">
    <property type="entry name" value="PGBD-like"/>
    <property type="match status" value="1"/>
</dbReference>
<dbReference type="Proteomes" id="UP000242329">
    <property type="component" value="Unassembled WGS sequence"/>
</dbReference>
<gene>
    <name evidence="3" type="ORF">SAMN02745221_01061</name>
</gene>
<dbReference type="InterPro" id="IPR036365">
    <property type="entry name" value="PGBD-like_sf"/>
</dbReference>
<feature type="chain" id="PRO_5012838701" evidence="2">
    <location>
        <begin position="27"/>
        <end position="165"/>
    </location>
</feature>
<proteinExistence type="predicted"/>
<dbReference type="RefSeq" id="WP_073091082.1">
    <property type="nucleotide sequence ID" value="NZ_FQWY01000014.1"/>
</dbReference>